<evidence type="ECO:0000259" key="10">
    <source>
        <dbReference type="SMART" id="SM01002"/>
    </source>
</evidence>
<dbReference type="SUPFAM" id="SSF51735">
    <property type="entry name" value="NAD(P)-binding Rossmann-fold domains"/>
    <property type="match status" value="1"/>
</dbReference>
<gene>
    <name evidence="12" type="primary">ald</name>
    <name evidence="12" type="ORF">H9820_01770</name>
</gene>
<dbReference type="SUPFAM" id="SSF52283">
    <property type="entry name" value="Formate/glycerate dehydrogenase catalytic domain-like"/>
    <property type="match status" value="1"/>
</dbReference>
<reference evidence="12" key="2">
    <citation type="submission" date="2021-04" db="EMBL/GenBank/DDBJ databases">
        <authorList>
            <person name="Gilroy R."/>
        </authorList>
    </citation>
    <scope>NUCLEOTIDE SEQUENCE</scope>
    <source>
        <strain evidence="12">3204</strain>
    </source>
</reference>
<feature type="binding site" evidence="9">
    <location>
        <begin position="265"/>
        <end position="268"/>
    </location>
    <ligand>
        <name>NAD(+)</name>
        <dbReference type="ChEBI" id="CHEBI:57540"/>
    </ligand>
</feature>
<evidence type="ECO:0000256" key="7">
    <source>
        <dbReference type="PIRSR" id="PIRSR000183-1"/>
    </source>
</evidence>
<evidence type="ECO:0000256" key="8">
    <source>
        <dbReference type="PIRSR" id="PIRSR000183-2"/>
    </source>
</evidence>
<dbReference type="PROSITE" id="PS00837">
    <property type="entry name" value="ALADH_PNT_2"/>
    <property type="match status" value="1"/>
</dbReference>
<feature type="active site" description="Proton donor/acceptor" evidence="7">
    <location>
        <position position="94"/>
    </location>
</feature>
<dbReference type="GO" id="GO:0000166">
    <property type="term" value="F:nucleotide binding"/>
    <property type="evidence" value="ECO:0007669"/>
    <property type="project" value="UniProtKB-KW"/>
</dbReference>
<dbReference type="InterPro" id="IPR008143">
    <property type="entry name" value="Ala_DH/PNT_CS2"/>
</dbReference>
<dbReference type="Pfam" id="PF01262">
    <property type="entry name" value="AlaDh_PNT_C"/>
    <property type="match status" value="1"/>
</dbReference>
<evidence type="ECO:0000259" key="11">
    <source>
        <dbReference type="SMART" id="SM01003"/>
    </source>
</evidence>
<keyword evidence="5 6" id="KW-0520">NAD</keyword>
<accession>A0A9D1ZKX2</accession>
<comment type="pathway">
    <text evidence="1">Amino-acid degradation; L-alanine degradation via dehydrogenase pathway; NH(3) and pyruvate from L-alanine: step 1/1.</text>
</comment>
<proteinExistence type="inferred from homology"/>
<name>A0A9D1ZKX2_9LACO</name>
<dbReference type="InterPro" id="IPR036291">
    <property type="entry name" value="NAD(P)-bd_dom_sf"/>
</dbReference>
<sequence length="374" mass="39905">MQIGIPRELKNREERVGADPNGVSELVNSGHTVIVEEDAGLGSGYTNQQYINAGAQIGAVGDVWNSEMIIKVKEPIESEYQYFKPDQIIYTYLHLAANERLTAELLKKNVTGVAYETMVGPKGDLPLLFPMSEIAGRMAVQVGAHFLEEPHQGKGLLLSGVPGVRKGKVTIIGGGTVGMNAAQIAIGMGADVTILDINANRLAELERIFNGKIHTLMSNQQNIAKSVKEADLVVGAVLIPGAVTPKLVTEDMIKSMEPGSVVVDIPIDQGGLFETSIKATTHDDPVYLSYGVVHYTVANIPGAVPRTATEALSSQTMPYAVKIANEGIVNACANKTIATGVNTYHGSLTEAAVADSLKMPFADLREILLKPEFS</sequence>
<dbReference type="PANTHER" id="PTHR42795">
    <property type="entry name" value="ALANINE DEHYDROGENASE"/>
    <property type="match status" value="1"/>
</dbReference>
<keyword evidence="4 6" id="KW-0560">Oxidoreductase</keyword>
<organism evidence="12 13">
    <name type="scientific">Candidatus Companilactobacillus pullicola</name>
    <dbReference type="NCBI Taxonomy" id="2838523"/>
    <lineage>
        <taxon>Bacteria</taxon>
        <taxon>Bacillati</taxon>
        <taxon>Bacillota</taxon>
        <taxon>Bacilli</taxon>
        <taxon>Lactobacillales</taxon>
        <taxon>Lactobacillaceae</taxon>
        <taxon>Companilactobacillus</taxon>
    </lineage>
</organism>
<evidence type="ECO:0000313" key="13">
    <source>
        <dbReference type="Proteomes" id="UP000824013"/>
    </source>
</evidence>
<dbReference type="InterPro" id="IPR007698">
    <property type="entry name" value="AlaDH/PNT_NAD(H)-bd"/>
</dbReference>
<evidence type="ECO:0000256" key="4">
    <source>
        <dbReference type="ARBA" id="ARBA00023002"/>
    </source>
</evidence>
<dbReference type="EMBL" id="DXCM01000017">
    <property type="protein sequence ID" value="HIY91655.1"/>
    <property type="molecule type" value="Genomic_DNA"/>
</dbReference>
<feature type="binding site" evidence="9">
    <location>
        <position position="132"/>
    </location>
    <ligand>
        <name>NAD(+)</name>
        <dbReference type="ChEBI" id="CHEBI:57540"/>
    </ligand>
</feature>
<dbReference type="SMART" id="SM01003">
    <property type="entry name" value="AlaDh_PNT_N"/>
    <property type="match status" value="1"/>
</dbReference>
<dbReference type="PANTHER" id="PTHR42795:SF1">
    <property type="entry name" value="ALANINE DEHYDROGENASE"/>
    <property type="match status" value="1"/>
</dbReference>
<feature type="binding site" evidence="9">
    <location>
        <position position="196"/>
    </location>
    <ligand>
        <name>NAD(+)</name>
        <dbReference type="ChEBI" id="CHEBI:57540"/>
    </ligand>
</feature>
<evidence type="ECO:0000256" key="9">
    <source>
        <dbReference type="PIRSR" id="PIRSR000183-3"/>
    </source>
</evidence>
<dbReference type="EC" id="1.4.1.1" evidence="3 6"/>
<dbReference type="Proteomes" id="UP000824013">
    <property type="component" value="Unassembled WGS sequence"/>
</dbReference>
<reference evidence="12" key="1">
    <citation type="journal article" date="2021" name="PeerJ">
        <title>Extensive microbial diversity within the chicken gut microbiome revealed by metagenomics and culture.</title>
        <authorList>
            <person name="Gilroy R."/>
            <person name="Ravi A."/>
            <person name="Getino M."/>
            <person name="Pursley I."/>
            <person name="Horton D.L."/>
            <person name="Alikhan N.F."/>
            <person name="Baker D."/>
            <person name="Gharbi K."/>
            <person name="Hall N."/>
            <person name="Watson M."/>
            <person name="Adriaenssens E.M."/>
            <person name="Foster-Nyarko E."/>
            <person name="Jarju S."/>
            <person name="Secka A."/>
            <person name="Antonio M."/>
            <person name="Oren A."/>
            <person name="Chaudhuri R.R."/>
            <person name="La Ragione R."/>
            <person name="Hildebrand F."/>
            <person name="Pallen M.J."/>
        </authorList>
    </citation>
    <scope>NUCLEOTIDE SEQUENCE</scope>
    <source>
        <strain evidence="12">3204</strain>
    </source>
</reference>
<evidence type="ECO:0000256" key="2">
    <source>
        <dbReference type="ARBA" id="ARBA00005689"/>
    </source>
</evidence>
<evidence type="ECO:0000256" key="5">
    <source>
        <dbReference type="ARBA" id="ARBA00023027"/>
    </source>
</evidence>
<dbReference type="SMART" id="SM01002">
    <property type="entry name" value="AlaDh_PNT_C"/>
    <property type="match status" value="1"/>
</dbReference>
<feature type="active site" description="Proton donor/acceptor" evidence="7">
    <location>
        <position position="268"/>
    </location>
</feature>
<keyword evidence="9" id="KW-0547">Nucleotide-binding</keyword>
<dbReference type="GO" id="GO:0042853">
    <property type="term" value="P:L-alanine catabolic process"/>
    <property type="evidence" value="ECO:0007669"/>
    <property type="project" value="InterPro"/>
</dbReference>
<dbReference type="InterPro" id="IPR008141">
    <property type="entry name" value="Ala_DH"/>
</dbReference>
<dbReference type="InterPro" id="IPR007886">
    <property type="entry name" value="AlaDH/PNT_N"/>
</dbReference>
<evidence type="ECO:0000256" key="6">
    <source>
        <dbReference type="PIRNR" id="PIRNR000183"/>
    </source>
</evidence>
<comment type="caution">
    <text evidence="12">The sequence shown here is derived from an EMBL/GenBank/DDBJ whole genome shotgun (WGS) entry which is preliminary data.</text>
</comment>
<feature type="binding site" evidence="9">
    <location>
        <position position="201"/>
    </location>
    <ligand>
        <name>NAD(+)</name>
        <dbReference type="ChEBI" id="CHEBI:57540"/>
    </ligand>
</feature>
<dbReference type="AlphaFoldDB" id="A0A9D1ZKX2"/>
<evidence type="ECO:0000256" key="3">
    <source>
        <dbReference type="ARBA" id="ARBA00012897"/>
    </source>
</evidence>
<dbReference type="Gene3D" id="3.40.50.720">
    <property type="entry name" value="NAD(P)-binding Rossmann-like Domain"/>
    <property type="match status" value="2"/>
</dbReference>
<protein>
    <recommendedName>
        <fullName evidence="3 6">Alanine dehydrogenase</fullName>
        <ecNumber evidence="3 6">1.4.1.1</ecNumber>
    </recommendedName>
</protein>
<dbReference type="Pfam" id="PF05222">
    <property type="entry name" value="AlaDh_PNT_N"/>
    <property type="match status" value="1"/>
</dbReference>
<dbReference type="PIRSF" id="PIRSF000183">
    <property type="entry name" value="Alanine_dh"/>
    <property type="match status" value="1"/>
</dbReference>
<feature type="binding site" evidence="8">
    <location>
        <position position="73"/>
    </location>
    <ligand>
        <name>substrate</name>
    </ligand>
</feature>
<dbReference type="GO" id="GO:0005886">
    <property type="term" value="C:plasma membrane"/>
    <property type="evidence" value="ECO:0007669"/>
    <property type="project" value="TreeGrafter"/>
</dbReference>
<feature type="binding site" evidence="9">
    <location>
        <begin position="237"/>
        <end position="238"/>
    </location>
    <ligand>
        <name>NAD(+)</name>
        <dbReference type="ChEBI" id="CHEBI:57540"/>
    </ligand>
</feature>
<dbReference type="FunFam" id="3.40.50.720:FF:000049">
    <property type="entry name" value="Alanine dehydrogenase"/>
    <property type="match status" value="1"/>
</dbReference>
<feature type="domain" description="Alanine dehydrogenase/pyridine nucleotide transhydrogenase NAD(H)-binding" evidence="10">
    <location>
        <begin position="147"/>
        <end position="296"/>
    </location>
</feature>
<dbReference type="NCBIfam" id="TIGR00518">
    <property type="entry name" value="alaDH"/>
    <property type="match status" value="1"/>
</dbReference>
<feature type="domain" description="Alanine dehydrogenase/pyridine nucleotide transhydrogenase N-terminal" evidence="11">
    <location>
        <begin position="4"/>
        <end position="135"/>
    </location>
</feature>
<evidence type="ECO:0000256" key="1">
    <source>
        <dbReference type="ARBA" id="ARBA00005206"/>
    </source>
</evidence>
<comment type="catalytic activity">
    <reaction evidence="6">
        <text>L-alanine + NAD(+) + H2O = pyruvate + NH4(+) + NADH + H(+)</text>
        <dbReference type="Rhea" id="RHEA:18405"/>
        <dbReference type="ChEBI" id="CHEBI:15361"/>
        <dbReference type="ChEBI" id="CHEBI:15377"/>
        <dbReference type="ChEBI" id="CHEBI:15378"/>
        <dbReference type="ChEBI" id="CHEBI:28938"/>
        <dbReference type="ChEBI" id="CHEBI:57540"/>
        <dbReference type="ChEBI" id="CHEBI:57945"/>
        <dbReference type="ChEBI" id="CHEBI:57972"/>
        <dbReference type="EC" id="1.4.1.1"/>
    </reaction>
</comment>
<feature type="binding site" evidence="8">
    <location>
        <position position="15"/>
    </location>
    <ligand>
        <name>substrate</name>
    </ligand>
</feature>
<comment type="similarity">
    <text evidence="2 6">Belongs to the AlaDH/PNT family.</text>
</comment>
<dbReference type="CDD" id="cd05305">
    <property type="entry name" value="L-AlaDH"/>
    <property type="match status" value="1"/>
</dbReference>
<feature type="binding site" evidence="9">
    <location>
        <position position="218"/>
    </location>
    <ligand>
        <name>NAD(+)</name>
        <dbReference type="ChEBI" id="CHEBI:57540"/>
    </ligand>
</feature>
<dbReference type="GO" id="GO:0000286">
    <property type="term" value="F:alanine dehydrogenase activity"/>
    <property type="evidence" value="ECO:0007669"/>
    <property type="project" value="UniProtKB-UniRule"/>
</dbReference>
<evidence type="ECO:0000313" key="12">
    <source>
        <dbReference type="EMBL" id="HIY91655.1"/>
    </source>
</evidence>